<reference evidence="3 4" key="1">
    <citation type="submission" date="2020-02" db="EMBL/GenBank/DDBJ databases">
        <title>Albibacoteraceae fam. nov., the first described family within the subdivision 4 Verrucomicrobia.</title>
        <authorList>
            <person name="Xi F."/>
        </authorList>
    </citation>
    <scope>NUCLEOTIDE SEQUENCE [LARGE SCALE GENOMIC DNA]</scope>
    <source>
        <strain evidence="3 4">CK1056</strain>
    </source>
</reference>
<dbReference type="Pfam" id="PF00106">
    <property type="entry name" value="adh_short"/>
    <property type="match status" value="2"/>
</dbReference>
<dbReference type="SUPFAM" id="SSF51735">
    <property type="entry name" value="NAD(P)-binding Rossmann-fold domains"/>
    <property type="match status" value="1"/>
</dbReference>
<accession>A0A6B2M4J9</accession>
<gene>
    <name evidence="3" type="ORF">G0Q06_11220</name>
</gene>
<keyword evidence="2" id="KW-0560">Oxidoreductase</keyword>
<dbReference type="Proteomes" id="UP000478417">
    <property type="component" value="Unassembled WGS sequence"/>
</dbReference>
<comment type="caution">
    <text evidence="3">The sequence shown here is derived from an EMBL/GenBank/DDBJ whole genome shotgun (WGS) entry which is preliminary data.</text>
</comment>
<dbReference type="PANTHER" id="PTHR44196">
    <property type="entry name" value="DEHYDROGENASE/REDUCTASE SDR FAMILY MEMBER 7B"/>
    <property type="match status" value="1"/>
</dbReference>
<dbReference type="InterPro" id="IPR036291">
    <property type="entry name" value="NAD(P)-bd_dom_sf"/>
</dbReference>
<sequence>MKRILIIGASSGIGAAVARACAGQGWAVILHGRDEERLEEVRKRCLNDKDGGMSSVASECSRDGARSSGDADAGIELLLGDVVAWAEDPKSIPEIEPVQAIVWSAGICELAAGQMLGLKAIRRTLSVNLEAPLVVLSHFYRKGIIQSGGSIVLLGSESAHDAGEGFSVYAASKGGLASAARVLGKEFQRRNVSVHCLEPGTVNTPMTEKLVQAFGGLKDGHMEKMVEPEEVAAEVVGILSSRFRLRCATSDTVAKASQDKHGDTKPQS</sequence>
<evidence type="ECO:0000256" key="2">
    <source>
        <dbReference type="ARBA" id="ARBA00023002"/>
    </source>
</evidence>
<keyword evidence="4" id="KW-1185">Reference proteome</keyword>
<dbReference type="InterPro" id="IPR002347">
    <property type="entry name" value="SDR_fam"/>
</dbReference>
<dbReference type="PRINTS" id="PR00081">
    <property type="entry name" value="GDHRDH"/>
</dbReference>
<dbReference type="EMBL" id="JAAGNX010000003">
    <property type="protein sequence ID" value="NDV63024.1"/>
    <property type="molecule type" value="Genomic_DNA"/>
</dbReference>
<proteinExistence type="inferred from homology"/>
<protein>
    <submittedName>
        <fullName evidence="3">SDR family oxidoreductase</fullName>
    </submittedName>
</protein>
<dbReference type="PANTHER" id="PTHR44196:SF1">
    <property type="entry name" value="DEHYDROGENASE_REDUCTASE SDR FAMILY MEMBER 7B"/>
    <property type="match status" value="1"/>
</dbReference>
<evidence type="ECO:0000256" key="1">
    <source>
        <dbReference type="ARBA" id="ARBA00006484"/>
    </source>
</evidence>
<dbReference type="Gene3D" id="3.40.50.720">
    <property type="entry name" value="NAD(P)-binding Rossmann-like Domain"/>
    <property type="match status" value="1"/>
</dbReference>
<dbReference type="RefSeq" id="WP_163965951.1">
    <property type="nucleotide sequence ID" value="NZ_JAAGNX010000003.1"/>
</dbReference>
<dbReference type="GO" id="GO:0016491">
    <property type="term" value="F:oxidoreductase activity"/>
    <property type="evidence" value="ECO:0007669"/>
    <property type="project" value="UniProtKB-KW"/>
</dbReference>
<evidence type="ECO:0000313" key="3">
    <source>
        <dbReference type="EMBL" id="NDV63024.1"/>
    </source>
</evidence>
<name>A0A6B2M4J9_9BACT</name>
<dbReference type="GO" id="GO:0016020">
    <property type="term" value="C:membrane"/>
    <property type="evidence" value="ECO:0007669"/>
    <property type="project" value="TreeGrafter"/>
</dbReference>
<comment type="similarity">
    <text evidence="1">Belongs to the short-chain dehydrogenases/reductases (SDR) family.</text>
</comment>
<dbReference type="CDD" id="cd05233">
    <property type="entry name" value="SDR_c"/>
    <property type="match status" value="1"/>
</dbReference>
<evidence type="ECO:0000313" key="4">
    <source>
        <dbReference type="Proteomes" id="UP000478417"/>
    </source>
</evidence>
<dbReference type="AlphaFoldDB" id="A0A6B2M4J9"/>
<organism evidence="3 4">
    <name type="scientific">Oceanipulchritudo coccoides</name>
    <dbReference type="NCBI Taxonomy" id="2706888"/>
    <lineage>
        <taxon>Bacteria</taxon>
        <taxon>Pseudomonadati</taxon>
        <taxon>Verrucomicrobiota</taxon>
        <taxon>Opitutia</taxon>
        <taxon>Puniceicoccales</taxon>
        <taxon>Oceanipulchritudinaceae</taxon>
        <taxon>Oceanipulchritudo</taxon>
    </lineage>
</organism>